<evidence type="ECO:0000313" key="4">
    <source>
        <dbReference type="EMBL" id="SHK22835.1"/>
    </source>
</evidence>
<dbReference type="GO" id="GO:0016787">
    <property type="term" value="F:hydrolase activity"/>
    <property type="evidence" value="ECO:0007669"/>
    <property type="project" value="UniProtKB-KW"/>
</dbReference>
<keyword evidence="5" id="KW-1185">Reference proteome</keyword>
<protein>
    <recommendedName>
        <fullName evidence="2">GTP cyclohydrolase 1 type 2 homolog</fullName>
    </recommendedName>
</protein>
<evidence type="ECO:0000256" key="1">
    <source>
        <dbReference type="ARBA" id="ARBA00006964"/>
    </source>
</evidence>
<feature type="binding site" evidence="3">
    <location>
        <position position="61"/>
    </location>
    <ligand>
        <name>a divalent metal cation</name>
        <dbReference type="ChEBI" id="CHEBI:60240"/>
        <label>1</label>
    </ligand>
</feature>
<reference evidence="5" key="1">
    <citation type="submission" date="2016-11" db="EMBL/GenBank/DDBJ databases">
        <authorList>
            <person name="Varghese N."/>
            <person name="Submissions S."/>
        </authorList>
    </citation>
    <scope>NUCLEOTIDE SEQUENCE [LARGE SCALE GENOMIC DNA]</scope>
    <source>
        <strain evidence="5">DSM 14826</strain>
    </source>
</reference>
<accession>A0A1M6QRM5</accession>
<dbReference type="Proteomes" id="UP000243547">
    <property type="component" value="Unassembled WGS sequence"/>
</dbReference>
<comment type="similarity">
    <text evidence="1">Belongs to the GTP cyclohydrolase I type 2/NIF3 family.</text>
</comment>
<dbReference type="EMBL" id="FRAI01000023">
    <property type="protein sequence ID" value="SHK22835.1"/>
    <property type="molecule type" value="Genomic_DNA"/>
</dbReference>
<dbReference type="RefSeq" id="WP_072908179.1">
    <property type="nucleotide sequence ID" value="NZ_FRAI01000023.1"/>
</dbReference>
<sequence length="275" mass="29591">MNTKEIMDLALQLAGLDEVPEDSGIIVEGENIKKVAIGVDMELAEMLLAKDLGVDLVITHHPKGGSPMINLHKVMKSQIDRMVEAGVPINKAQKALAEKVGQVERGLHVSNYDRVVSAAKLLKMPFMGIHTPTDILAEKKVQSHLDQALKDKPKATLDDVIKALEELPEYQKTQAKPVIRVGSKDDYVGKVFVTMAGGTGGGANVAKAYFEAGVGTLVCMHMPEDVIKAVKEQNIGNVVVAGHMASDSVGINQFIKALEEKGLEVIRMSGVVNPE</sequence>
<keyword evidence="3" id="KW-0479">Metal-binding</keyword>
<name>A0A1M6QRM5_9FIRM</name>
<dbReference type="STRING" id="1120989.SAMN02745227_01840"/>
<feature type="binding site" evidence="3">
    <location>
        <position position="243"/>
    </location>
    <ligand>
        <name>a divalent metal cation</name>
        <dbReference type="ChEBI" id="CHEBI:60240"/>
        <label>1</label>
    </ligand>
</feature>
<dbReference type="AlphaFoldDB" id="A0A1M6QRM5"/>
<feature type="binding site" evidence="3">
    <location>
        <position position="60"/>
    </location>
    <ligand>
        <name>a divalent metal cation</name>
        <dbReference type="ChEBI" id="CHEBI:60240"/>
        <label>1</label>
    </ligand>
</feature>
<dbReference type="OrthoDB" id="9798371at2"/>
<dbReference type="InterPro" id="IPR036069">
    <property type="entry name" value="DUF34/NIF3_sf"/>
</dbReference>
<evidence type="ECO:0000313" key="5">
    <source>
        <dbReference type="Proteomes" id="UP000243547"/>
    </source>
</evidence>
<dbReference type="Gene3D" id="3.40.1390.30">
    <property type="entry name" value="NIF3 (NGG1p interacting factor 3)-like"/>
    <property type="match status" value="1"/>
</dbReference>
<dbReference type="InterPro" id="IPR002678">
    <property type="entry name" value="DUF34/NIF3"/>
</dbReference>
<keyword evidence="4" id="KW-0378">Hydrolase</keyword>
<dbReference type="SUPFAM" id="SSF102705">
    <property type="entry name" value="NIF3 (NGG1p interacting factor 3)-like"/>
    <property type="match status" value="1"/>
</dbReference>
<dbReference type="Pfam" id="PF01784">
    <property type="entry name" value="DUF34_NIF3"/>
    <property type="match status" value="1"/>
</dbReference>
<evidence type="ECO:0000256" key="3">
    <source>
        <dbReference type="PIRSR" id="PIRSR602678-1"/>
    </source>
</evidence>
<evidence type="ECO:0000256" key="2">
    <source>
        <dbReference type="ARBA" id="ARBA00022112"/>
    </source>
</evidence>
<organism evidence="4 5">
    <name type="scientific">Anaerobranca californiensis DSM 14826</name>
    <dbReference type="NCBI Taxonomy" id="1120989"/>
    <lineage>
        <taxon>Bacteria</taxon>
        <taxon>Bacillati</taxon>
        <taxon>Bacillota</taxon>
        <taxon>Clostridia</taxon>
        <taxon>Eubacteriales</taxon>
        <taxon>Proteinivoracaceae</taxon>
        <taxon>Anaerobranca</taxon>
    </lineage>
</organism>
<proteinExistence type="inferred from homology"/>
<gene>
    <name evidence="4" type="ORF">SAMN02745227_01840</name>
</gene>
<dbReference type="GO" id="GO:0046872">
    <property type="term" value="F:metal ion binding"/>
    <property type="evidence" value="ECO:0007669"/>
    <property type="project" value="UniProtKB-KW"/>
</dbReference>